<keyword evidence="1" id="KW-0732">Signal</keyword>
<dbReference type="Gene3D" id="2.60.40.1190">
    <property type="match status" value="1"/>
</dbReference>
<accession>A0A927APB8</accession>
<evidence type="ECO:0000259" key="2">
    <source>
        <dbReference type="Pfam" id="PF06452"/>
    </source>
</evidence>
<dbReference type="InterPro" id="IPR045670">
    <property type="entry name" value="DUF5916"/>
</dbReference>
<feature type="chain" id="PRO_5037713450" evidence="1">
    <location>
        <begin position="22"/>
        <end position="780"/>
    </location>
</feature>
<feature type="domain" description="Carbohydrate-binding" evidence="2">
    <location>
        <begin position="79"/>
        <end position="239"/>
    </location>
</feature>
<dbReference type="SUPFAM" id="SSF49344">
    <property type="entry name" value="CBD9-like"/>
    <property type="match status" value="1"/>
</dbReference>
<evidence type="ECO:0000256" key="1">
    <source>
        <dbReference type="SAM" id="SignalP"/>
    </source>
</evidence>
<reference evidence="4" key="1">
    <citation type="submission" date="2020-09" db="EMBL/GenBank/DDBJ databases">
        <authorList>
            <person name="Kim M.K."/>
        </authorList>
    </citation>
    <scope>NUCLEOTIDE SEQUENCE</scope>
    <source>
        <strain evidence="4">BT702</strain>
    </source>
</reference>
<dbReference type="GO" id="GO:0004553">
    <property type="term" value="F:hydrolase activity, hydrolyzing O-glycosyl compounds"/>
    <property type="evidence" value="ECO:0007669"/>
    <property type="project" value="InterPro"/>
</dbReference>
<proteinExistence type="predicted"/>
<comment type="caution">
    <text evidence="4">The sequence shown here is derived from an EMBL/GenBank/DDBJ whole genome shotgun (WGS) entry which is preliminary data.</text>
</comment>
<organism evidence="4 5">
    <name type="scientific">Spirosoma profusum</name>
    <dbReference type="NCBI Taxonomy" id="2771354"/>
    <lineage>
        <taxon>Bacteria</taxon>
        <taxon>Pseudomonadati</taxon>
        <taxon>Bacteroidota</taxon>
        <taxon>Cytophagia</taxon>
        <taxon>Cytophagales</taxon>
        <taxon>Cytophagaceae</taxon>
        <taxon>Spirosoma</taxon>
    </lineage>
</organism>
<dbReference type="RefSeq" id="WP_190889928.1">
    <property type="nucleotide sequence ID" value="NZ_JACWZY010000025.1"/>
</dbReference>
<evidence type="ECO:0000259" key="3">
    <source>
        <dbReference type="Pfam" id="PF19313"/>
    </source>
</evidence>
<dbReference type="GO" id="GO:0016052">
    <property type="term" value="P:carbohydrate catabolic process"/>
    <property type="evidence" value="ECO:0007669"/>
    <property type="project" value="InterPro"/>
</dbReference>
<keyword evidence="5" id="KW-1185">Reference proteome</keyword>
<gene>
    <name evidence="4" type="ORF">IC229_24650</name>
</gene>
<dbReference type="GO" id="GO:0030246">
    <property type="term" value="F:carbohydrate binding"/>
    <property type="evidence" value="ECO:0007669"/>
    <property type="project" value="InterPro"/>
</dbReference>
<feature type="signal peptide" evidence="1">
    <location>
        <begin position="1"/>
        <end position="21"/>
    </location>
</feature>
<sequence>MLPHSIRFGWLFVCFPLYLLAQTNPAVPNSAQSDSVVIRRDTSNLPLKNQQTGAQAVIFAPPTIRKQVQAYATSTKLKIDGRLDEVDWQQAIPISGFTQVDPQQGRPATFGTQVRVLYNRNFLYVAAINHDSLGRRSLRSPNFKRDFNFRAHDQFGVVIDGFNDRRNGMTFATNPYSTQRDLLSFDDLLYDEDWDGLWKVRTSRTDSGWVAEMQIPWQTLRYARTADSSQVWGINFFRNRRYSNELSAWSPFPRAFTASRVEYAGQISGLKPPPPSPNIRIQPYVLLSDDRYSGSESTRTPSTKLKFGGDLKWAINPNTVLDLTFNTDFAQADVDRQVNNLTRLSVLFPERRAFFLENASLFSAGLSGNLGTGEGGSMVIQPFFSRTIGLATLPDGTSAPVPIDAGARFVYRSLNRNYGGMVIRQRELSDSPTTDFIVGRYVENVGKQNRIGALFTMKNVHQTATSAGYRNGTFAIDGFFRLNQATSYNAMLIGSLNSGGLEQGLAGYSKFLYKSNQLVAWLTNSLVTRQFNAEMGFVSRSDVVATTPGAYLVYRAGWLPKWIRNFEPGAFAEFYHKASTGYLQEAQYSFNPIWLAFQNGGYLGLFSNIYFQRLDDEDYRPLGLKIASGKYNYTRYVAMFSTDPSKKVSFQTNLETGPYYDGYLNYGRGSLILAPLPHASFTLTGETNGFRNVGGYTGNIALYSVESRMAVNPRLQLITFFQRNTYTDRNVWNIRLSWEFQPLSFLYVVYNNGSYPGSLRAIDRQQEQHVIGKLSYLKQF</sequence>
<dbReference type="CDD" id="cd09618">
    <property type="entry name" value="CBM9_like_2"/>
    <property type="match status" value="1"/>
</dbReference>
<name>A0A927APB8_9BACT</name>
<dbReference type="Pfam" id="PF19313">
    <property type="entry name" value="DUF5916"/>
    <property type="match status" value="1"/>
</dbReference>
<dbReference type="Pfam" id="PF06452">
    <property type="entry name" value="CBM9_1"/>
    <property type="match status" value="1"/>
</dbReference>
<dbReference type="EMBL" id="JACWZY010000025">
    <property type="protein sequence ID" value="MBD2703859.1"/>
    <property type="molecule type" value="Genomic_DNA"/>
</dbReference>
<evidence type="ECO:0000313" key="5">
    <source>
        <dbReference type="Proteomes" id="UP000598820"/>
    </source>
</evidence>
<feature type="domain" description="DUF5916" evidence="3">
    <location>
        <begin position="281"/>
        <end position="365"/>
    </location>
</feature>
<dbReference type="AlphaFoldDB" id="A0A927APB8"/>
<evidence type="ECO:0000313" key="4">
    <source>
        <dbReference type="EMBL" id="MBD2703859.1"/>
    </source>
</evidence>
<dbReference type="InterPro" id="IPR010502">
    <property type="entry name" value="Carb-bd_dom_fam9"/>
</dbReference>
<protein>
    <submittedName>
        <fullName evidence="4">Carbohydrate binding family 9 domain-containing protein</fullName>
    </submittedName>
</protein>
<dbReference type="Proteomes" id="UP000598820">
    <property type="component" value="Unassembled WGS sequence"/>
</dbReference>